<dbReference type="AlphaFoldDB" id="A0A0N5C5V3"/>
<feature type="chain" id="PRO_5005895619" evidence="4">
    <location>
        <begin position="22"/>
        <end position="186"/>
    </location>
</feature>
<accession>A0A0N5C5V3</accession>
<organism evidence="6 7">
    <name type="scientific">Strongyloides papillosus</name>
    <name type="common">Intestinal threadworm</name>
    <dbReference type="NCBI Taxonomy" id="174720"/>
    <lineage>
        <taxon>Eukaryota</taxon>
        <taxon>Metazoa</taxon>
        <taxon>Ecdysozoa</taxon>
        <taxon>Nematoda</taxon>
        <taxon>Chromadorea</taxon>
        <taxon>Rhabditida</taxon>
        <taxon>Tylenchina</taxon>
        <taxon>Panagrolaimomorpha</taxon>
        <taxon>Strongyloidoidea</taxon>
        <taxon>Strongyloididae</taxon>
        <taxon>Strongyloides</taxon>
    </lineage>
</organism>
<evidence type="ECO:0000256" key="1">
    <source>
        <dbReference type="ARBA" id="ARBA00022690"/>
    </source>
</evidence>
<evidence type="ECO:0000256" key="2">
    <source>
        <dbReference type="ARBA" id="ARBA00022900"/>
    </source>
</evidence>
<dbReference type="InterPro" id="IPR002919">
    <property type="entry name" value="TIL_dom"/>
</dbReference>
<dbReference type="GO" id="GO:0004867">
    <property type="term" value="F:serine-type endopeptidase inhibitor activity"/>
    <property type="evidence" value="ECO:0007669"/>
    <property type="project" value="UniProtKB-KW"/>
</dbReference>
<keyword evidence="2" id="KW-0722">Serine protease inhibitor</keyword>
<dbReference type="Proteomes" id="UP000046392">
    <property type="component" value="Unplaced"/>
</dbReference>
<keyword evidence="1" id="KW-0646">Protease inhibitor</keyword>
<feature type="domain" description="TIL" evidence="5">
    <location>
        <begin position="114"/>
        <end position="171"/>
    </location>
</feature>
<dbReference type="Gene3D" id="2.10.25.10">
    <property type="entry name" value="Laminin"/>
    <property type="match status" value="2"/>
</dbReference>
<dbReference type="InterPro" id="IPR036084">
    <property type="entry name" value="Ser_inhib-like_sf"/>
</dbReference>
<sequence>MIFKIYFPILISYLVAFIADAKKPKCGANMVATKCPACTDTCSFTRSLPPTPLKKCYNKKKECKKTSDYACVCKKDYFLNDKNKCVKKDKCYSKPKTTKKPKTIKQPTTTTGQCPPNEIWANCRSACEPNCLDNIKKPKPCPRICKPAGCQCKKDFVRDDSTNTCVKREQCPQTTTPFPTTTRKLF</sequence>
<protein>
    <submittedName>
        <fullName evidence="7">TIL domain-containing protein</fullName>
    </submittedName>
</protein>
<evidence type="ECO:0000256" key="4">
    <source>
        <dbReference type="SAM" id="SignalP"/>
    </source>
</evidence>
<reference evidence="7" key="1">
    <citation type="submission" date="2017-02" db="UniProtKB">
        <authorList>
            <consortium name="WormBaseParasite"/>
        </authorList>
    </citation>
    <scope>IDENTIFICATION</scope>
</reference>
<dbReference type="CDD" id="cd19941">
    <property type="entry name" value="TIL"/>
    <property type="match status" value="1"/>
</dbReference>
<dbReference type="SUPFAM" id="SSF57567">
    <property type="entry name" value="Serine protease inhibitors"/>
    <property type="match status" value="1"/>
</dbReference>
<proteinExistence type="predicted"/>
<evidence type="ECO:0000313" key="7">
    <source>
        <dbReference type="WBParaSite" id="SPAL_0001332900.1"/>
    </source>
</evidence>
<keyword evidence="3" id="KW-1015">Disulfide bond</keyword>
<keyword evidence="4" id="KW-0732">Signal</keyword>
<evidence type="ECO:0000259" key="5">
    <source>
        <dbReference type="Pfam" id="PF01826"/>
    </source>
</evidence>
<evidence type="ECO:0000313" key="6">
    <source>
        <dbReference type="Proteomes" id="UP000046392"/>
    </source>
</evidence>
<dbReference type="InterPro" id="IPR051368">
    <property type="entry name" value="SerProtInhib-TIL_Domain"/>
</dbReference>
<dbReference type="WBParaSite" id="SPAL_0001332900.1">
    <property type="protein sequence ID" value="SPAL_0001332900.1"/>
    <property type="gene ID" value="SPAL_0001332900"/>
</dbReference>
<dbReference type="PANTHER" id="PTHR23259:SF70">
    <property type="entry name" value="ACCESSORY GLAND PROTEIN ACP62F-RELATED"/>
    <property type="match status" value="1"/>
</dbReference>
<dbReference type="PANTHER" id="PTHR23259">
    <property type="entry name" value="RIDDLE"/>
    <property type="match status" value="1"/>
</dbReference>
<feature type="signal peptide" evidence="4">
    <location>
        <begin position="1"/>
        <end position="21"/>
    </location>
</feature>
<keyword evidence="6" id="KW-1185">Reference proteome</keyword>
<dbReference type="STRING" id="174720.A0A0N5C5V3"/>
<evidence type="ECO:0000256" key="3">
    <source>
        <dbReference type="ARBA" id="ARBA00023157"/>
    </source>
</evidence>
<name>A0A0N5C5V3_STREA</name>
<dbReference type="Pfam" id="PF01826">
    <property type="entry name" value="TIL"/>
    <property type="match status" value="1"/>
</dbReference>